<protein>
    <submittedName>
        <fullName evidence="2">Prepilin-type N-terminal cleavage/methylation domain-containing protein</fullName>
    </submittedName>
</protein>
<evidence type="ECO:0000313" key="2">
    <source>
        <dbReference type="EMBL" id="BBO19896.1"/>
    </source>
</evidence>
<name>A0A809RUP1_9PROT</name>
<feature type="transmembrane region" description="Helical" evidence="1">
    <location>
        <begin position="7"/>
        <end position="28"/>
    </location>
</feature>
<reference evidence="2" key="1">
    <citation type="journal article" name="DNA Res.">
        <title>The physiological potential of anammox bacteria as revealed by their core genome structure.</title>
        <authorList>
            <person name="Okubo T."/>
            <person name="Toyoda A."/>
            <person name="Fukuhara K."/>
            <person name="Uchiyama I."/>
            <person name="Harigaya Y."/>
            <person name="Kuroiwa M."/>
            <person name="Suzuki T."/>
            <person name="Murakami Y."/>
            <person name="Suwa Y."/>
            <person name="Takami H."/>
        </authorList>
    </citation>
    <scope>NUCLEOTIDE SEQUENCE</scope>
    <source>
        <strain evidence="2">317325-3</strain>
    </source>
</reference>
<dbReference type="AlphaFoldDB" id="A0A809RUP1"/>
<dbReference type="Gene3D" id="3.30.700.10">
    <property type="entry name" value="Glycoprotein, Type 4 Pilin"/>
    <property type="match status" value="1"/>
</dbReference>
<gene>
    <name evidence="2" type="ORF">DSYM_05950</name>
</gene>
<dbReference type="Pfam" id="PF07963">
    <property type="entry name" value="N_methyl"/>
    <property type="match status" value="1"/>
</dbReference>
<keyword evidence="1" id="KW-1133">Transmembrane helix</keyword>
<keyword evidence="1" id="KW-0812">Transmembrane</keyword>
<keyword evidence="1" id="KW-0472">Membrane</keyword>
<proteinExistence type="predicted"/>
<dbReference type="InterPro" id="IPR045584">
    <property type="entry name" value="Pilin-like"/>
</dbReference>
<organism evidence="2 3">
    <name type="scientific">Candidatus Desulfobacillus denitrificans</name>
    <dbReference type="NCBI Taxonomy" id="2608985"/>
    <lineage>
        <taxon>Bacteria</taxon>
        <taxon>Pseudomonadati</taxon>
        <taxon>Pseudomonadota</taxon>
        <taxon>Betaproteobacteria</taxon>
        <taxon>Candidatus Desulfobacillus</taxon>
    </lineage>
</organism>
<sequence>MRQKQMGFTLVEIAIVLVIIGLLLGGVLKGQELVNSAKVKNIANDIRSISTFIYAYQDKFKALPGDDRIADTHVGSPAANNGNGDARINGAWNSAGASESFFFWQHVRMANLASGTNNTADPEYLPRNADGGPLGVTGDPVSTVVPNPWPANFYVCTAGVQGRFARQIDTTIDDGNTTTGTVRVLGAQAGGTFATHATFYNVTAADDATLYTICVAN</sequence>
<accession>A0A809RUP1</accession>
<evidence type="ECO:0000313" key="3">
    <source>
        <dbReference type="Proteomes" id="UP000662914"/>
    </source>
</evidence>
<dbReference type="EMBL" id="AP021857">
    <property type="protein sequence ID" value="BBO19896.1"/>
    <property type="molecule type" value="Genomic_DNA"/>
</dbReference>
<evidence type="ECO:0000256" key="1">
    <source>
        <dbReference type="SAM" id="Phobius"/>
    </source>
</evidence>
<dbReference type="InterPro" id="IPR012902">
    <property type="entry name" value="N_methyl_site"/>
</dbReference>
<dbReference type="SUPFAM" id="SSF54523">
    <property type="entry name" value="Pili subunits"/>
    <property type="match status" value="1"/>
</dbReference>
<dbReference type="Proteomes" id="UP000662914">
    <property type="component" value="Chromosome"/>
</dbReference>
<dbReference type="KEGG" id="ddz:DSYM_05950"/>
<dbReference type="NCBIfam" id="TIGR02532">
    <property type="entry name" value="IV_pilin_GFxxxE"/>
    <property type="match status" value="1"/>
</dbReference>